<comment type="function">
    <text evidence="4">Nucleoside triphosphate pyrophosphatase that hydrolyzes dTTP and UTP. May have a dual role in cell division arrest and in preventing the incorporation of modified nucleotides into cellular nucleic acids.</text>
</comment>
<dbReference type="HAMAP" id="MF_00528">
    <property type="entry name" value="Maf"/>
    <property type="match status" value="1"/>
</dbReference>
<feature type="site" description="Important for substrate specificity" evidence="4">
    <location>
        <position position="72"/>
    </location>
</feature>
<dbReference type="PIRSF" id="PIRSF006305">
    <property type="entry name" value="Maf"/>
    <property type="match status" value="1"/>
</dbReference>
<evidence type="ECO:0000313" key="5">
    <source>
        <dbReference type="EMBL" id="EIW87973.1"/>
    </source>
</evidence>
<dbReference type="STRING" id="1195246.AGRI_12246"/>
<comment type="cofactor">
    <cofactor evidence="1 4">
        <name>a divalent metal cation</name>
        <dbReference type="ChEBI" id="CHEBI:60240"/>
    </cofactor>
</comment>
<keyword evidence="3 4" id="KW-0546">Nucleotide metabolism</keyword>
<keyword evidence="4" id="KW-0963">Cytoplasm</keyword>
<evidence type="ECO:0000256" key="3">
    <source>
        <dbReference type="ARBA" id="ARBA00023080"/>
    </source>
</evidence>
<comment type="caution">
    <text evidence="4">Lacks conserved residue(s) required for the propagation of feature annotation.</text>
</comment>
<dbReference type="InterPro" id="IPR029001">
    <property type="entry name" value="ITPase-like_fam"/>
</dbReference>
<dbReference type="Proteomes" id="UP000035062">
    <property type="component" value="Unassembled WGS sequence"/>
</dbReference>
<dbReference type="SUPFAM" id="SSF52972">
    <property type="entry name" value="ITPase-like"/>
    <property type="match status" value="1"/>
</dbReference>
<gene>
    <name evidence="5" type="ORF">AGRI_12246</name>
</gene>
<name>I8U7K5_9ALTE</name>
<evidence type="ECO:0000256" key="1">
    <source>
        <dbReference type="ARBA" id="ARBA00001968"/>
    </source>
</evidence>
<dbReference type="InterPro" id="IPR003697">
    <property type="entry name" value="Maf-like"/>
</dbReference>
<dbReference type="GO" id="GO:0005737">
    <property type="term" value="C:cytoplasm"/>
    <property type="evidence" value="ECO:0007669"/>
    <property type="project" value="UniProtKB-SubCell"/>
</dbReference>
<dbReference type="EMBL" id="AKKU01000025">
    <property type="protein sequence ID" value="EIW87973.1"/>
    <property type="molecule type" value="Genomic_DNA"/>
</dbReference>
<sequence length="190" mass="20386">MYPKIALASASPRRRELLTQIGVNFELVSPQIDESVISGETPAAYVSRLALAKARAGAVAIAGRLPVLGADTTVVLEQHILGKPESKSHFLQMLSQLSGRSHQVFTAVAVVSGEHQLQALSCTEVWFRNISAAELDAYWQSGEPADKAGGYGIQGQAARFVERINGSYTGVVGLPLCETDRLLQQLQELG</sequence>
<keyword evidence="6" id="KW-1185">Reference proteome</keyword>
<dbReference type="Pfam" id="PF02545">
    <property type="entry name" value="Maf"/>
    <property type="match status" value="1"/>
</dbReference>
<dbReference type="PANTHER" id="PTHR43213:SF5">
    <property type="entry name" value="BIFUNCTIONAL DTTP_UTP PYROPHOSPHATASE_METHYLTRANSFERASE PROTEIN-RELATED"/>
    <property type="match status" value="1"/>
</dbReference>
<comment type="caution">
    <text evidence="5">The sequence shown here is derived from an EMBL/GenBank/DDBJ whole genome shotgun (WGS) entry which is preliminary data.</text>
</comment>
<evidence type="ECO:0000313" key="6">
    <source>
        <dbReference type="Proteomes" id="UP000035062"/>
    </source>
</evidence>
<dbReference type="eggNOG" id="COG0424">
    <property type="taxonomic scope" value="Bacteria"/>
</dbReference>
<feature type="active site" description="Proton acceptor" evidence="4">
    <location>
        <position position="71"/>
    </location>
</feature>
<dbReference type="NCBIfam" id="TIGR00172">
    <property type="entry name" value="maf"/>
    <property type="match status" value="1"/>
</dbReference>
<protein>
    <recommendedName>
        <fullName evidence="4">dTTP/UTP pyrophosphatase</fullName>
        <shortName evidence="4">dTTPase/UTPase</shortName>
        <ecNumber evidence="4">3.6.1.9</ecNumber>
    </recommendedName>
    <alternativeName>
        <fullName evidence="4">Nucleoside triphosphate pyrophosphatase</fullName>
    </alternativeName>
    <alternativeName>
        <fullName evidence="4">Nucleotide pyrophosphatase</fullName>
        <shortName evidence="4">Nucleotide PPase</shortName>
    </alternativeName>
</protein>
<feature type="site" description="Important for substrate specificity" evidence="4">
    <location>
        <position position="154"/>
    </location>
</feature>
<dbReference type="AlphaFoldDB" id="I8U7K5"/>
<organism evidence="5 6">
    <name type="scientific">Alishewanella agri BL06</name>
    <dbReference type="NCBI Taxonomy" id="1195246"/>
    <lineage>
        <taxon>Bacteria</taxon>
        <taxon>Pseudomonadati</taxon>
        <taxon>Pseudomonadota</taxon>
        <taxon>Gammaproteobacteria</taxon>
        <taxon>Alteromonadales</taxon>
        <taxon>Alteromonadaceae</taxon>
        <taxon>Alishewanella</taxon>
    </lineage>
</organism>
<dbReference type="GO" id="GO:0036218">
    <property type="term" value="F:dTTP diphosphatase activity"/>
    <property type="evidence" value="ECO:0007669"/>
    <property type="project" value="RHEA"/>
</dbReference>
<keyword evidence="2 4" id="KW-0378">Hydrolase</keyword>
<comment type="similarity">
    <text evidence="4">Belongs to the Maf family. YhdE subfamily.</text>
</comment>
<feature type="site" description="Important for substrate specificity" evidence="4">
    <location>
        <position position="13"/>
    </location>
</feature>
<reference evidence="5 6" key="1">
    <citation type="journal article" date="2012" name="J. Bacteriol.">
        <title>Genome Sequence of Pectin-Degrading Alishewanella agri, Isolated from Landfill Soil.</title>
        <authorList>
            <person name="Kim J."/>
            <person name="Jung J."/>
            <person name="Sung J.S."/>
            <person name="Chun J."/>
            <person name="Park W."/>
        </authorList>
    </citation>
    <scope>NUCLEOTIDE SEQUENCE [LARGE SCALE GENOMIC DNA]</scope>
    <source>
        <strain evidence="5 6">BL06</strain>
    </source>
</reference>
<dbReference type="RefSeq" id="WP_008985241.1">
    <property type="nucleotide sequence ID" value="NZ_AKKU01000025.1"/>
</dbReference>
<dbReference type="PANTHER" id="PTHR43213">
    <property type="entry name" value="BIFUNCTIONAL DTTP/UTP PYROPHOSPHATASE/METHYLTRANSFERASE PROTEIN-RELATED"/>
    <property type="match status" value="1"/>
</dbReference>
<proteinExistence type="inferred from homology"/>
<dbReference type="EC" id="3.6.1.9" evidence="4"/>
<comment type="catalytic activity">
    <reaction evidence="4">
        <text>UTP + H2O = UMP + diphosphate + H(+)</text>
        <dbReference type="Rhea" id="RHEA:29395"/>
        <dbReference type="ChEBI" id="CHEBI:15377"/>
        <dbReference type="ChEBI" id="CHEBI:15378"/>
        <dbReference type="ChEBI" id="CHEBI:33019"/>
        <dbReference type="ChEBI" id="CHEBI:46398"/>
        <dbReference type="ChEBI" id="CHEBI:57865"/>
        <dbReference type="EC" id="3.6.1.9"/>
    </reaction>
</comment>
<evidence type="ECO:0000256" key="4">
    <source>
        <dbReference type="HAMAP-Rule" id="MF_00528"/>
    </source>
</evidence>
<dbReference type="PATRIC" id="fig|1195246.3.peg.2428"/>
<comment type="subcellular location">
    <subcellularLocation>
        <location evidence="4">Cytoplasm</location>
    </subcellularLocation>
</comment>
<comment type="catalytic activity">
    <reaction evidence="4">
        <text>dTTP + H2O = dTMP + diphosphate + H(+)</text>
        <dbReference type="Rhea" id="RHEA:28534"/>
        <dbReference type="ChEBI" id="CHEBI:15377"/>
        <dbReference type="ChEBI" id="CHEBI:15378"/>
        <dbReference type="ChEBI" id="CHEBI:33019"/>
        <dbReference type="ChEBI" id="CHEBI:37568"/>
        <dbReference type="ChEBI" id="CHEBI:63528"/>
        <dbReference type="EC" id="3.6.1.9"/>
    </reaction>
</comment>
<accession>I8U7K5</accession>
<dbReference type="CDD" id="cd00555">
    <property type="entry name" value="Maf"/>
    <property type="match status" value="1"/>
</dbReference>
<dbReference type="GO" id="GO:0009117">
    <property type="term" value="P:nucleotide metabolic process"/>
    <property type="evidence" value="ECO:0007669"/>
    <property type="project" value="UniProtKB-KW"/>
</dbReference>
<evidence type="ECO:0000256" key="2">
    <source>
        <dbReference type="ARBA" id="ARBA00022801"/>
    </source>
</evidence>
<dbReference type="Gene3D" id="3.90.950.10">
    <property type="match status" value="1"/>
</dbReference>
<dbReference type="GO" id="GO:0036221">
    <property type="term" value="F:UTP diphosphatase activity"/>
    <property type="evidence" value="ECO:0007669"/>
    <property type="project" value="RHEA"/>
</dbReference>